<name>B9M3Q4_GEODF</name>
<dbReference type="PANTHER" id="PTHR35038">
    <property type="entry name" value="DISSIMILATORY SULFITE REDUCTASE SIRA"/>
    <property type="match status" value="1"/>
</dbReference>
<dbReference type="eggNOG" id="COG3880">
    <property type="taxonomic scope" value="Bacteria"/>
</dbReference>
<dbReference type="Proteomes" id="UP000007721">
    <property type="component" value="Chromosome"/>
</dbReference>
<dbReference type="InterPro" id="IPR051829">
    <property type="entry name" value="Multiheme_Cytochr_ET"/>
</dbReference>
<dbReference type="InterPro" id="IPR010176">
    <property type="entry name" value="C4xCH_C2xCH_motif_GEOSU"/>
</dbReference>
<sequence>MSNVQYRQRFLIWLGVATTFFLTVTSAGASISCYDCHGTRSAMDFRPTDAPYRNITTGGFQGTHRNHLAIGANATSCTKCHPGSDSYTTSHRDGVIGLSSNIKNSPQAATYKNSTTPFPQTSTPSLGTCTNVNCHFEKETPVWGGAVLTLETGCGACHDTPPADGNHPAASGPGKKHGDYYGTGSGSCGICHVSHFAGANPFSHATSVGRNLILSFNVAPNSGGGYGKPQNLSYPNYLPSRTRAEDRNGSCSNLYCHSDGQEGAPKTTPTWGATFASSCNSCHDSAGDTTNLSGRHGKHTGSSGYAYSCERCHKTTANGSDTIADKASHVNKNKDVSFREGGNYGSEDKSCNAYCHSNADGGAPTFSVKWTDTAPMQCYSCHKGRTQDNTPANCADTGGVWNSDKGFCAPYVNITSNGHSRLVGPQWIRRYPCTYCHNATIDANGNIIDKTRHTNGVKDVSMGSQWAIVGRSAPVYDAANKICDNVYCHSDGTTNPEDVRPFAWTAPKTDCNSCHGHPSGTCSNTLCHDGRTDSTGKVWTAKAGWPAGQEWKAATPMFPNQGSGSDRANSHQRHADTNFTCDQCHTATITNGICTDCHATGIPLGSMSEVSHLNGSYHVNKAKDVVFKQGGSYNPVTKTCSNTACHSGGTDPQWGSSVNTGVICLTCHGTTSPDVDSFGFKIYSTQARINLTEWATTGHGRPISAGPYPASGNPAANFPGNPCWYCHDNNILHNDTGNPFRLRQHDQYTNRFEKECVYCHMIGLDSECLSCHDNDESLAPQLASLPADPSTTWPDGSVAPRPDHRPMSGGGTSCLTTLCHFVDPASPTNDMKRHNAGAGIWTADQKGDVKNQYLMMGVCLKCHDDDTGGKCNSCHSAPANKPLKYSLGFRPFSSAEYRFIKPQKARASSVHFGYKHNRAYVQDGVWKGGKFCWDCHDPHGDGNIFMIQNKVATSTEGTFGIPKTRADVSFTRKQSGLDYARINAPYNGICNVCHSAGSQHYRVDGGDGHNASRVCTSCHEHRFTDSHADDQPCNTCHQNKPVPRHSGFGLPRDCTKCHSGTIGMRMDIMGQMKANSHHVQGVTVTNKHCYSCHWESTPEGLIDVKHHEGYNYKNYSSAKNAPVDLVVWEPGIRPTVYKLYTTAVSFLASNIGTANERTEVTKLTNVCISCHSDQNNDSVPFNDCKTPRQYAWDLQSVAARYSQQGTVSWGKYNSTTYPGANQKDRVTKAVSAHGNAVANQGGFDAINGLDSSIANTRNGAQNVQCFDCHSSHGSKVVGVTSSYLTFNGTYNGANLKETQAGKGGYAMSYKASANSAAGSINPYNAGAGQCFDCHLNQNVGVTPWGYESTFGATAPIRGYLDSFRFGADTAGYMSRYSYKNMAIKGGHLKSSSFLNNTTAAQNKINGLCTPCHDPHGVSPVLGTKQPLAVPMLKGTWLTSPYREDAAIADTANPPGGQKLYGPPGAYTDQNTFGGARISEDDSSFAGLCLRCHNKSKLTDGINKNQPWKSADRVHESVKGWGANTQHSYSCSKCHAPHTSGMPRLMQTNCLDTRHRGRVASGGQAGSNGPATFEYSNYPNPSSGSFPRGADQYGVNCHPGGAWPDNSWNKVTPW</sequence>
<protein>
    <submittedName>
        <fullName evidence="3">Cytochrome c, 37 heme-binding sites</fullName>
    </submittedName>
</protein>
<dbReference type="Gene3D" id="1.10.1130.10">
    <property type="entry name" value="Flavocytochrome C3, Chain A"/>
    <property type="match status" value="1"/>
</dbReference>
<feature type="region of interest" description="Disordered" evidence="2">
    <location>
        <begin position="1557"/>
        <end position="1579"/>
    </location>
</feature>
<accession>B9M3Q4</accession>
<keyword evidence="4" id="KW-1185">Reference proteome</keyword>
<evidence type="ECO:0000256" key="2">
    <source>
        <dbReference type="SAM" id="MobiDB-lite"/>
    </source>
</evidence>
<feature type="region of interest" description="Disordered" evidence="2">
    <location>
        <begin position="782"/>
        <end position="806"/>
    </location>
</feature>
<keyword evidence="1" id="KW-0732">Signal</keyword>
<proteinExistence type="predicted"/>
<evidence type="ECO:0000313" key="4">
    <source>
        <dbReference type="Proteomes" id="UP000007721"/>
    </source>
</evidence>
<evidence type="ECO:0000313" key="3">
    <source>
        <dbReference type="EMBL" id="ACM21475.1"/>
    </source>
</evidence>
<dbReference type="EMBL" id="CP001390">
    <property type="protein sequence ID" value="ACM21475.1"/>
    <property type="molecule type" value="Genomic_DNA"/>
</dbReference>
<dbReference type="GO" id="GO:0016491">
    <property type="term" value="F:oxidoreductase activity"/>
    <property type="evidence" value="ECO:0007669"/>
    <property type="project" value="TreeGrafter"/>
</dbReference>
<reference evidence="3 4" key="1">
    <citation type="submission" date="2009-01" db="EMBL/GenBank/DDBJ databases">
        <title>Complete sequence of Geobacter sp. FRC-32.</title>
        <authorList>
            <consortium name="US DOE Joint Genome Institute"/>
            <person name="Lucas S."/>
            <person name="Copeland A."/>
            <person name="Lapidus A."/>
            <person name="Glavina del Rio T."/>
            <person name="Dalin E."/>
            <person name="Tice H."/>
            <person name="Bruce D."/>
            <person name="Goodwin L."/>
            <person name="Pitluck S."/>
            <person name="Saunders E."/>
            <person name="Brettin T."/>
            <person name="Detter J.C."/>
            <person name="Han C."/>
            <person name="Larimer F."/>
            <person name="Land M."/>
            <person name="Hauser L."/>
            <person name="Kyrpides N."/>
            <person name="Ovchinnikova G."/>
            <person name="Kostka J."/>
            <person name="Richardson P."/>
        </authorList>
    </citation>
    <scope>NUCLEOTIDE SEQUENCE [LARGE SCALE GENOMIC DNA]</scope>
    <source>
        <strain evidence="4">DSM 22248 / JCM 15807 / FRC-32</strain>
    </source>
</reference>
<dbReference type="NCBIfam" id="TIGR01904">
    <property type="entry name" value="GSu_C4xC__C2xCH"/>
    <property type="match status" value="5"/>
</dbReference>
<dbReference type="SUPFAM" id="SSF48695">
    <property type="entry name" value="Multiheme cytochromes"/>
    <property type="match status" value="5"/>
</dbReference>
<gene>
    <name evidence="3" type="ordered locus">Geob_3132</name>
</gene>
<dbReference type="HOGENOM" id="CLU_241757_0_0_7"/>
<dbReference type="RefSeq" id="WP_012648203.1">
    <property type="nucleotide sequence ID" value="NC_011979.1"/>
</dbReference>
<dbReference type="PANTHER" id="PTHR35038:SF6">
    <property type="entry name" value="SURFACE LOCALIZED DECAHEME CYTOCHROME C LIPOPROTEIN"/>
    <property type="match status" value="1"/>
</dbReference>
<evidence type="ECO:0000256" key="1">
    <source>
        <dbReference type="ARBA" id="ARBA00022729"/>
    </source>
</evidence>
<dbReference type="OrthoDB" id="5388930at2"/>
<dbReference type="PROSITE" id="PS51257">
    <property type="entry name" value="PROKAR_LIPOPROTEIN"/>
    <property type="match status" value="1"/>
</dbReference>
<dbReference type="KEGG" id="geo:Geob_3132"/>
<organism evidence="3 4">
    <name type="scientific">Geotalea daltonii (strain DSM 22248 / JCM 15807 / FRC-32)</name>
    <name type="common">Geobacter daltonii</name>
    <dbReference type="NCBI Taxonomy" id="316067"/>
    <lineage>
        <taxon>Bacteria</taxon>
        <taxon>Pseudomonadati</taxon>
        <taxon>Thermodesulfobacteriota</taxon>
        <taxon>Desulfuromonadia</taxon>
        <taxon>Geobacterales</taxon>
        <taxon>Geobacteraceae</taxon>
        <taxon>Geotalea</taxon>
    </lineage>
</organism>
<dbReference type="InterPro" id="IPR036280">
    <property type="entry name" value="Multihaem_cyt_sf"/>
</dbReference>
<dbReference type="Pfam" id="PF09698">
    <property type="entry name" value="GSu_C4xC__C2xCH"/>
    <property type="match status" value="3"/>
</dbReference>
<feature type="compositionally biased region" description="Polar residues" evidence="2">
    <location>
        <begin position="1566"/>
        <end position="1579"/>
    </location>
</feature>